<dbReference type="AlphaFoldDB" id="A0A7S3PX76"/>
<proteinExistence type="predicted"/>
<reference evidence="2" key="1">
    <citation type="submission" date="2021-01" db="EMBL/GenBank/DDBJ databases">
        <authorList>
            <person name="Corre E."/>
            <person name="Pelletier E."/>
            <person name="Niang G."/>
            <person name="Scheremetjew M."/>
            <person name="Finn R."/>
            <person name="Kale V."/>
            <person name="Holt S."/>
            <person name="Cochrane G."/>
            <person name="Meng A."/>
            <person name="Brown T."/>
            <person name="Cohen L."/>
        </authorList>
    </citation>
    <scope>NUCLEOTIDE SEQUENCE</scope>
    <source>
        <strain evidence="2">MM31A-1</strain>
    </source>
</reference>
<accession>A0A7S3PX76</accession>
<dbReference type="InterPro" id="IPR029479">
    <property type="entry name" value="Nitroreductase"/>
</dbReference>
<gene>
    <name evidence="2" type="ORF">CDEB00056_LOCUS3476</name>
</gene>
<organism evidence="2">
    <name type="scientific">Chaetoceros debilis</name>
    <dbReference type="NCBI Taxonomy" id="122233"/>
    <lineage>
        <taxon>Eukaryota</taxon>
        <taxon>Sar</taxon>
        <taxon>Stramenopiles</taxon>
        <taxon>Ochrophyta</taxon>
        <taxon>Bacillariophyta</taxon>
        <taxon>Coscinodiscophyceae</taxon>
        <taxon>Chaetocerotophycidae</taxon>
        <taxon>Chaetocerotales</taxon>
        <taxon>Chaetocerotaceae</taxon>
        <taxon>Chaetoceros</taxon>
    </lineage>
</organism>
<dbReference type="GO" id="GO:0016491">
    <property type="term" value="F:oxidoreductase activity"/>
    <property type="evidence" value="ECO:0007669"/>
    <property type="project" value="InterPro"/>
</dbReference>
<evidence type="ECO:0000259" key="1">
    <source>
        <dbReference type="Pfam" id="PF00881"/>
    </source>
</evidence>
<dbReference type="PANTHER" id="PTHR43543">
    <property type="entry name" value="MALONIC SEMIALDEHYDE REDUCTASE RUTE-RELATED"/>
    <property type="match status" value="1"/>
</dbReference>
<name>A0A7S3PX76_9STRA</name>
<dbReference type="SUPFAM" id="SSF55469">
    <property type="entry name" value="FMN-dependent nitroreductase-like"/>
    <property type="match status" value="1"/>
</dbReference>
<dbReference type="InterPro" id="IPR050461">
    <property type="entry name" value="Nitroreductase_HadB/RutE"/>
</dbReference>
<dbReference type="EMBL" id="HBIO01004986">
    <property type="protein sequence ID" value="CAE0458635.1"/>
    <property type="molecule type" value="Transcribed_RNA"/>
</dbReference>
<dbReference type="PANTHER" id="PTHR43543:SF1">
    <property type="entry name" value="MALONIC SEMIALDEHYDE REDUCTASE RUTE-RELATED"/>
    <property type="match status" value="1"/>
</dbReference>
<evidence type="ECO:0000313" key="2">
    <source>
        <dbReference type="EMBL" id="CAE0458635.1"/>
    </source>
</evidence>
<dbReference type="Gene3D" id="3.40.109.10">
    <property type="entry name" value="NADH Oxidase"/>
    <property type="match status" value="1"/>
</dbReference>
<protein>
    <recommendedName>
        <fullName evidence="1">Nitroreductase domain-containing protein</fullName>
    </recommendedName>
</protein>
<dbReference type="InterPro" id="IPR000415">
    <property type="entry name" value="Nitroreductase-like"/>
</dbReference>
<feature type="domain" description="Nitroreductase" evidence="1">
    <location>
        <begin position="16"/>
        <end position="216"/>
    </location>
</feature>
<dbReference type="Pfam" id="PF00881">
    <property type="entry name" value="Nitroreductase"/>
    <property type="match status" value="1"/>
</dbReference>
<sequence>MSSVRAAADAFRKLAKSRHSCRRFQPNRPLPKEMLNDMLQTTLTSPSGFNIQPTNVIILQNQDIKQELAKTSMLGAGNIYRTIDSSAVAVFLSDLQPHKRLQRIIELEKESGVRSKDYLSTLPIVTSFLMGEGKVATLMKQVATDAMSPVKPMPTIDSIQAWSYKNTALVAQTFTFAATSHGLSTCLMEGYDCRRVRDVLKIPDRYDIPLMCGVGYEYEEDEKVGKTPRLKMNEVFFSDTFGKPIDTDITVVVEDTGDSPK</sequence>